<dbReference type="Gene3D" id="1.10.150.720">
    <property type="entry name" value="Haloacid dehalogenase-like hydrolase"/>
    <property type="match status" value="1"/>
</dbReference>
<organism evidence="1 2">
    <name type="scientific">Ceratodon purpureus</name>
    <name type="common">Fire moss</name>
    <name type="synonym">Dicranum purpureum</name>
    <dbReference type="NCBI Taxonomy" id="3225"/>
    <lineage>
        <taxon>Eukaryota</taxon>
        <taxon>Viridiplantae</taxon>
        <taxon>Streptophyta</taxon>
        <taxon>Embryophyta</taxon>
        <taxon>Bryophyta</taxon>
        <taxon>Bryophytina</taxon>
        <taxon>Bryopsida</taxon>
        <taxon>Dicranidae</taxon>
        <taxon>Pseudoditrichales</taxon>
        <taxon>Ditrichaceae</taxon>
        <taxon>Ceratodon</taxon>
    </lineage>
</organism>
<evidence type="ECO:0000313" key="2">
    <source>
        <dbReference type="Proteomes" id="UP000822688"/>
    </source>
</evidence>
<dbReference type="NCBIfam" id="TIGR01549">
    <property type="entry name" value="HAD-SF-IA-v1"/>
    <property type="match status" value="1"/>
</dbReference>
<dbReference type="SUPFAM" id="SSF56784">
    <property type="entry name" value="HAD-like"/>
    <property type="match status" value="1"/>
</dbReference>
<dbReference type="PANTHER" id="PTHR47105">
    <property type="entry name" value="OS02G0173600 PROTEIN"/>
    <property type="match status" value="1"/>
</dbReference>
<dbReference type="Gene3D" id="3.40.50.1000">
    <property type="entry name" value="HAD superfamily/HAD-like"/>
    <property type="match status" value="1"/>
</dbReference>
<protein>
    <recommendedName>
        <fullName evidence="3">Haloacid dehalogenase-like hydrolase domain-containing protein 3</fullName>
    </recommendedName>
</protein>
<name>A0A8T0HX52_CERPU</name>
<dbReference type="NCBIfam" id="TIGR02252">
    <property type="entry name" value="DREG-2"/>
    <property type="match status" value="1"/>
</dbReference>
<dbReference type="AlphaFoldDB" id="A0A8T0HX52"/>
<evidence type="ECO:0008006" key="3">
    <source>
        <dbReference type="Google" id="ProtNLM"/>
    </source>
</evidence>
<proteinExistence type="predicted"/>
<comment type="caution">
    <text evidence="1">The sequence shown here is derived from an EMBL/GenBank/DDBJ whole genome shotgun (WGS) entry which is preliminary data.</text>
</comment>
<dbReference type="InterPro" id="IPR044924">
    <property type="entry name" value="HAD-SF_hydro_IA_REG-2-like_cap"/>
</dbReference>
<keyword evidence="2" id="KW-1185">Reference proteome</keyword>
<dbReference type="InterPro" id="IPR011949">
    <property type="entry name" value="HAD-SF_hydro_IA_REG-2-like"/>
</dbReference>
<gene>
    <name evidence="1" type="ORF">KC19_VG330300</name>
</gene>
<sequence>MAAQTTMAMQALAHRATPIALRKLKCVTVDVTGTLIAYKGDSGDYYCMAAKAAGVPCPDYDRMHAGFKVAYTDMANKYPCFRSTVQMPIVNWWRNVVRNSFLEGGYEYDNEVFDQVFRRIYAMFGSAAPYIIYNDAQPFLRWARKQGLIVGVVSNAEFRYRDIILPTLGLHQGSEWDFGVFSGIVGFEKPDPRIFEIALQKASGVAPDQTFHIGDSLRKDYLPARSLGMHSLLIDRFQTTEHRAAREAGVPVFPYLSYAQKFISALQEKSEAAVMI</sequence>
<dbReference type="InterPro" id="IPR036412">
    <property type="entry name" value="HAD-like_sf"/>
</dbReference>
<dbReference type="EMBL" id="CM026426">
    <property type="protein sequence ID" value="KAG0575251.1"/>
    <property type="molecule type" value="Genomic_DNA"/>
</dbReference>
<accession>A0A8T0HX52</accession>
<dbReference type="CDD" id="cd16415">
    <property type="entry name" value="HAD_dREG-2_like"/>
    <property type="match status" value="1"/>
</dbReference>
<dbReference type="PANTHER" id="PTHR47105:SF1">
    <property type="entry name" value="OS06G0665100 PROTEIN"/>
    <property type="match status" value="1"/>
</dbReference>
<dbReference type="InterPro" id="IPR006439">
    <property type="entry name" value="HAD-SF_hydro_IA"/>
</dbReference>
<dbReference type="Proteomes" id="UP000822688">
    <property type="component" value="Chromosome V"/>
</dbReference>
<reference evidence="1" key="1">
    <citation type="submission" date="2020-06" db="EMBL/GenBank/DDBJ databases">
        <title>WGS assembly of Ceratodon purpureus strain R40.</title>
        <authorList>
            <person name="Carey S.B."/>
            <person name="Jenkins J."/>
            <person name="Shu S."/>
            <person name="Lovell J.T."/>
            <person name="Sreedasyam A."/>
            <person name="Maumus F."/>
            <person name="Tiley G.P."/>
            <person name="Fernandez-Pozo N."/>
            <person name="Barry K."/>
            <person name="Chen C."/>
            <person name="Wang M."/>
            <person name="Lipzen A."/>
            <person name="Daum C."/>
            <person name="Saski C.A."/>
            <person name="Payton A.C."/>
            <person name="Mcbreen J.C."/>
            <person name="Conrad R.E."/>
            <person name="Kollar L.M."/>
            <person name="Olsson S."/>
            <person name="Huttunen S."/>
            <person name="Landis J.B."/>
            <person name="Wickett N.J."/>
            <person name="Johnson M.G."/>
            <person name="Rensing S.A."/>
            <person name="Grimwood J."/>
            <person name="Schmutz J."/>
            <person name="Mcdaniel S.F."/>
        </authorList>
    </citation>
    <scope>NUCLEOTIDE SEQUENCE</scope>
    <source>
        <strain evidence="1">R40</strain>
    </source>
</reference>
<dbReference type="Pfam" id="PF00702">
    <property type="entry name" value="Hydrolase"/>
    <property type="match status" value="1"/>
</dbReference>
<evidence type="ECO:0000313" key="1">
    <source>
        <dbReference type="EMBL" id="KAG0575251.1"/>
    </source>
</evidence>
<dbReference type="InterPro" id="IPR023214">
    <property type="entry name" value="HAD_sf"/>
</dbReference>